<dbReference type="InterPro" id="IPR052453">
    <property type="entry name" value="CONSTANS-like_ZF"/>
</dbReference>
<comment type="subcellular location">
    <subcellularLocation>
        <location evidence="1 8">Nucleus</location>
    </subcellularLocation>
</comment>
<dbReference type="Pfam" id="PF06203">
    <property type="entry name" value="CCT"/>
    <property type="match status" value="1"/>
</dbReference>
<dbReference type="OrthoDB" id="153872at2759"/>
<name>A0A6A1WAK8_9ROSI</name>
<keyword evidence="5" id="KW-0862">Zinc</keyword>
<dbReference type="CDD" id="cd19821">
    <property type="entry name" value="Bbox1_BBX-like"/>
    <property type="match status" value="1"/>
</dbReference>
<organism evidence="12 13">
    <name type="scientific">Morella rubra</name>
    <name type="common">Chinese bayberry</name>
    <dbReference type="NCBI Taxonomy" id="262757"/>
    <lineage>
        <taxon>Eukaryota</taxon>
        <taxon>Viridiplantae</taxon>
        <taxon>Streptophyta</taxon>
        <taxon>Embryophyta</taxon>
        <taxon>Tracheophyta</taxon>
        <taxon>Spermatophyta</taxon>
        <taxon>Magnoliopsida</taxon>
        <taxon>eudicotyledons</taxon>
        <taxon>Gunneridae</taxon>
        <taxon>Pentapetalae</taxon>
        <taxon>rosids</taxon>
        <taxon>fabids</taxon>
        <taxon>Fagales</taxon>
        <taxon>Myricaceae</taxon>
        <taxon>Morella</taxon>
    </lineage>
</organism>
<evidence type="ECO:0000256" key="3">
    <source>
        <dbReference type="ARBA" id="ARBA00022723"/>
    </source>
</evidence>
<evidence type="ECO:0000256" key="2">
    <source>
        <dbReference type="ARBA" id="ARBA00010024"/>
    </source>
</evidence>
<dbReference type="PROSITE" id="PS50119">
    <property type="entry name" value="ZF_BBOX"/>
    <property type="match status" value="1"/>
</dbReference>
<reference evidence="12 13" key="1">
    <citation type="journal article" date="2019" name="Plant Biotechnol. J.">
        <title>The red bayberry genome and genetic basis of sex determination.</title>
        <authorList>
            <person name="Jia H.M."/>
            <person name="Jia H.J."/>
            <person name="Cai Q.L."/>
            <person name="Wang Y."/>
            <person name="Zhao H.B."/>
            <person name="Yang W.F."/>
            <person name="Wang G.Y."/>
            <person name="Li Y.H."/>
            <person name="Zhan D.L."/>
            <person name="Shen Y.T."/>
            <person name="Niu Q.F."/>
            <person name="Chang L."/>
            <person name="Qiu J."/>
            <person name="Zhao L."/>
            <person name="Xie H.B."/>
            <person name="Fu W.Y."/>
            <person name="Jin J."/>
            <person name="Li X.W."/>
            <person name="Jiao Y."/>
            <person name="Zhou C.C."/>
            <person name="Tu T."/>
            <person name="Chai C.Y."/>
            <person name="Gao J.L."/>
            <person name="Fan L.J."/>
            <person name="van de Weg E."/>
            <person name="Wang J.Y."/>
            <person name="Gao Z.S."/>
        </authorList>
    </citation>
    <scope>NUCLEOTIDE SEQUENCE [LARGE SCALE GENOMIC DNA]</scope>
    <source>
        <tissue evidence="12">Leaves</tissue>
    </source>
</reference>
<feature type="domain" description="B box-type" evidence="10">
    <location>
        <begin position="14"/>
        <end position="61"/>
    </location>
</feature>
<evidence type="ECO:0000256" key="9">
    <source>
        <dbReference type="SAM" id="MobiDB-lite"/>
    </source>
</evidence>
<evidence type="ECO:0000256" key="8">
    <source>
        <dbReference type="PROSITE-ProRule" id="PRU00357"/>
    </source>
</evidence>
<dbReference type="AlphaFoldDB" id="A0A6A1WAK8"/>
<dbReference type="GO" id="GO:0006355">
    <property type="term" value="P:regulation of DNA-templated transcription"/>
    <property type="evidence" value="ECO:0007669"/>
    <property type="project" value="TreeGrafter"/>
</dbReference>
<dbReference type="EMBL" id="RXIC02000021">
    <property type="protein sequence ID" value="KAB1221057.1"/>
    <property type="molecule type" value="Genomic_DNA"/>
</dbReference>
<feature type="compositionally biased region" description="Polar residues" evidence="9">
    <location>
        <begin position="66"/>
        <end position="79"/>
    </location>
</feature>
<evidence type="ECO:0000259" key="10">
    <source>
        <dbReference type="PROSITE" id="PS50119"/>
    </source>
</evidence>
<feature type="region of interest" description="Disordered" evidence="9">
    <location>
        <begin position="66"/>
        <end position="113"/>
    </location>
</feature>
<evidence type="ECO:0000256" key="4">
    <source>
        <dbReference type="ARBA" id="ARBA00022771"/>
    </source>
</evidence>
<feature type="compositionally biased region" description="Basic residues" evidence="9">
    <location>
        <begin position="84"/>
        <end position="97"/>
    </location>
</feature>
<evidence type="ECO:0000256" key="1">
    <source>
        <dbReference type="ARBA" id="ARBA00004123"/>
    </source>
</evidence>
<dbReference type="PROSITE" id="PS51017">
    <property type="entry name" value="CCT"/>
    <property type="match status" value="1"/>
</dbReference>
<dbReference type="PANTHER" id="PTHR31874">
    <property type="entry name" value="CCT MOTIF FAMILY PROTEIN, EXPRESSED"/>
    <property type="match status" value="1"/>
</dbReference>
<comment type="caution">
    <text evidence="12">The sequence shown here is derived from an EMBL/GenBank/DDBJ whole genome shotgun (WGS) entry which is preliminary data.</text>
</comment>
<evidence type="ECO:0000256" key="7">
    <source>
        <dbReference type="PROSITE-ProRule" id="PRU00024"/>
    </source>
</evidence>
<dbReference type="Proteomes" id="UP000516437">
    <property type="component" value="Chromosome 3"/>
</dbReference>
<dbReference type="SMART" id="SM00336">
    <property type="entry name" value="BBOX"/>
    <property type="match status" value="1"/>
</dbReference>
<feature type="domain" description="CCT" evidence="11">
    <location>
        <begin position="385"/>
        <end position="427"/>
    </location>
</feature>
<dbReference type="InterPro" id="IPR010402">
    <property type="entry name" value="CCT_domain"/>
</dbReference>
<keyword evidence="3" id="KW-0479">Metal-binding</keyword>
<dbReference type="Pfam" id="PF00643">
    <property type="entry name" value="zf-B_box"/>
    <property type="match status" value="1"/>
</dbReference>
<evidence type="ECO:0000259" key="11">
    <source>
        <dbReference type="PROSITE" id="PS51017"/>
    </source>
</evidence>
<evidence type="ECO:0000256" key="5">
    <source>
        <dbReference type="ARBA" id="ARBA00022833"/>
    </source>
</evidence>
<accession>A0A6A1WAK8</accession>
<evidence type="ECO:0000313" key="13">
    <source>
        <dbReference type="Proteomes" id="UP000516437"/>
    </source>
</evidence>
<proteinExistence type="inferred from homology"/>
<keyword evidence="6 8" id="KW-0539">Nucleus</keyword>
<dbReference type="InterPro" id="IPR049808">
    <property type="entry name" value="CONSTANS-like_Bbox1"/>
</dbReference>
<evidence type="ECO:0000313" key="12">
    <source>
        <dbReference type="EMBL" id="KAB1221057.1"/>
    </source>
</evidence>
<dbReference type="GO" id="GO:0005634">
    <property type="term" value="C:nucleus"/>
    <property type="evidence" value="ECO:0007669"/>
    <property type="project" value="UniProtKB-SubCell"/>
</dbReference>
<evidence type="ECO:0000256" key="6">
    <source>
        <dbReference type="ARBA" id="ARBA00023242"/>
    </source>
</evidence>
<dbReference type="PANTHER" id="PTHR31874:SF1">
    <property type="entry name" value="ZINC FINGER PROTEIN CONSTANS-LIKE 6"/>
    <property type="match status" value="1"/>
</dbReference>
<sequence>MICDKSVANAVGGKTARACDSCIRKRARWYCAADDAFLCQACDSSVHSANPLAHRHERVRLKTASFKSSGGATVKNSGPSWHRGFTRKARTPRHGKPVNHQTPKSEEEPIRNPFPLVPEIGGDETSHEENEEQLLYRVPSFDPFVSELCTPATPKDKALAAVSNETEYSSANGSESKASLSNSYGHDADNLPGFLPSDMDLADFAADVESLLGKSLENECFGMEGLGLMDCKLENEGSLSSGKVKLEEEEGEEAVKSCQVDDTDIDMMREPFELSFEYDSPATGEEEEEKVAAVGVVAAKNGGGHAVDDAKKKKKKKILLRLDYEAVITAWTGQGSPWTSGDRPDFDPDECWPDCVGTCGTELHHGLYGEFGGTGGNPAMTDGGREARVSRYREKRRTRLFSKKIRYEVRKLNAEKRPRMKGRFVKRASFAGPGFPLLAK</sequence>
<dbReference type="InterPro" id="IPR000315">
    <property type="entry name" value="Znf_B-box"/>
</dbReference>
<keyword evidence="4 7" id="KW-0863">Zinc-finger</keyword>
<comment type="similarity">
    <text evidence="2">Belongs to the CONSTANS family.</text>
</comment>
<keyword evidence="13" id="KW-1185">Reference proteome</keyword>
<protein>
    <submittedName>
        <fullName evidence="12">Zinc finger protein CONSTANS-LIKE 16</fullName>
    </submittedName>
</protein>
<dbReference type="GO" id="GO:0008270">
    <property type="term" value="F:zinc ion binding"/>
    <property type="evidence" value="ECO:0007669"/>
    <property type="project" value="UniProtKB-KW"/>
</dbReference>
<gene>
    <name evidence="12" type="ORF">CJ030_MR3G018958</name>
</gene>